<evidence type="ECO:0000256" key="3">
    <source>
        <dbReference type="ARBA" id="ARBA00022833"/>
    </source>
</evidence>
<dbReference type="InterPro" id="IPR039133">
    <property type="entry name" value="RNF25"/>
</dbReference>
<organism evidence="6 7">
    <name type="scientific">Symbiodinium pilosum</name>
    <name type="common">Dinoflagellate</name>
    <dbReference type="NCBI Taxonomy" id="2952"/>
    <lineage>
        <taxon>Eukaryota</taxon>
        <taxon>Sar</taxon>
        <taxon>Alveolata</taxon>
        <taxon>Dinophyceae</taxon>
        <taxon>Suessiales</taxon>
        <taxon>Symbiodiniaceae</taxon>
        <taxon>Symbiodinium</taxon>
    </lineage>
</organism>
<gene>
    <name evidence="6" type="primary">Rnf25</name>
    <name evidence="6" type="ORF">SPIL2461_LOCUS21546</name>
</gene>
<dbReference type="SMART" id="SM00184">
    <property type="entry name" value="RING"/>
    <property type="match status" value="1"/>
</dbReference>
<keyword evidence="2 4" id="KW-0863">Zinc-finger</keyword>
<name>A0A812XIG2_SYMPI</name>
<dbReference type="AlphaFoldDB" id="A0A812XIG2"/>
<dbReference type="OrthoDB" id="432311at2759"/>
<dbReference type="EMBL" id="CAJNIZ010046356">
    <property type="protein sequence ID" value="CAE7746239.1"/>
    <property type="molecule type" value="Genomic_DNA"/>
</dbReference>
<protein>
    <submittedName>
        <fullName evidence="6">Rnf25 protein</fullName>
    </submittedName>
</protein>
<dbReference type="SUPFAM" id="SSF57850">
    <property type="entry name" value="RING/U-box"/>
    <property type="match status" value="1"/>
</dbReference>
<dbReference type="InterPro" id="IPR016135">
    <property type="entry name" value="UBQ-conjugating_enzyme/RWD"/>
</dbReference>
<dbReference type="InterPro" id="IPR013083">
    <property type="entry name" value="Znf_RING/FYVE/PHD"/>
</dbReference>
<dbReference type="PANTHER" id="PTHR13198">
    <property type="entry name" value="RING FINGER PROTEIN 25"/>
    <property type="match status" value="1"/>
</dbReference>
<evidence type="ECO:0000256" key="4">
    <source>
        <dbReference type="PROSITE-ProRule" id="PRU00175"/>
    </source>
</evidence>
<feature type="domain" description="RING-type" evidence="5">
    <location>
        <begin position="119"/>
        <end position="186"/>
    </location>
</feature>
<evidence type="ECO:0000256" key="2">
    <source>
        <dbReference type="ARBA" id="ARBA00022771"/>
    </source>
</evidence>
<keyword evidence="3" id="KW-0862">Zinc</keyword>
<dbReference type="Pfam" id="PF13445">
    <property type="entry name" value="zf-RING_UBOX"/>
    <property type="match status" value="1"/>
</dbReference>
<dbReference type="InterPro" id="IPR027370">
    <property type="entry name" value="Znf-RING_euk"/>
</dbReference>
<dbReference type="Proteomes" id="UP000649617">
    <property type="component" value="Unassembled WGS sequence"/>
</dbReference>
<evidence type="ECO:0000313" key="7">
    <source>
        <dbReference type="Proteomes" id="UP000649617"/>
    </source>
</evidence>
<dbReference type="Gene3D" id="3.30.40.10">
    <property type="entry name" value="Zinc/RING finger domain, C3HC4 (zinc finger)"/>
    <property type="match status" value="1"/>
</dbReference>
<comment type="caution">
    <text evidence="6">The sequence shown here is derived from an EMBL/GenBank/DDBJ whole genome shotgun (WGS) entry which is preliminary data.</text>
</comment>
<proteinExistence type="predicted"/>
<dbReference type="GO" id="GO:0005634">
    <property type="term" value="C:nucleus"/>
    <property type="evidence" value="ECO:0007669"/>
    <property type="project" value="TreeGrafter"/>
</dbReference>
<dbReference type="GO" id="GO:0008270">
    <property type="term" value="F:zinc ion binding"/>
    <property type="evidence" value="ECO:0007669"/>
    <property type="project" value="UniProtKB-KW"/>
</dbReference>
<evidence type="ECO:0000313" key="6">
    <source>
        <dbReference type="EMBL" id="CAE7746239.1"/>
    </source>
</evidence>
<dbReference type="Gene3D" id="3.10.110.10">
    <property type="entry name" value="Ubiquitin Conjugating Enzyme"/>
    <property type="match status" value="1"/>
</dbReference>
<keyword evidence="1" id="KW-0479">Metal-binding</keyword>
<evidence type="ECO:0000259" key="5">
    <source>
        <dbReference type="PROSITE" id="PS50089"/>
    </source>
</evidence>
<dbReference type="PROSITE" id="PS50089">
    <property type="entry name" value="ZF_RING_2"/>
    <property type="match status" value="1"/>
</dbReference>
<reference evidence="6" key="1">
    <citation type="submission" date="2021-02" db="EMBL/GenBank/DDBJ databases">
        <authorList>
            <person name="Dougan E. K."/>
            <person name="Rhodes N."/>
            <person name="Thang M."/>
            <person name="Chan C."/>
        </authorList>
    </citation>
    <scope>NUCLEOTIDE SEQUENCE</scope>
</reference>
<dbReference type="InterPro" id="IPR001841">
    <property type="entry name" value="Znf_RING"/>
</dbReference>
<dbReference type="PANTHER" id="PTHR13198:SF4">
    <property type="entry name" value="E3 UBIQUITIN-PROTEIN LIGASE RNF25"/>
    <property type="match status" value="1"/>
</dbReference>
<accession>A0A812XIG2</accession>
<dbReference type="GO" id="GO:0016567">
    <property type="term" value="P:protein ubiquitination"/>
    <property type="evidence" value="ECO:0007669"/>
    <property type="project" value="TreeGrafter"/>
</dbReference>
<keyword evidence="7" id="KW-1185">Reference proteome</keyword>
<sequence>MRISVELVPHTAGEDQERFVRCQLLLDVPQSYPQRPVRPALGTSRGLTESRSRDFISKLSAEAVLLLGQPALYALLQARGWFVPVVADYGSLGRGPIDSMTIQAAQDMLTVLNSPSGDCAICLLELDADDAEADPVVRTPCYHAFHRGCLASYWWTEWDKQLRPLSLRSQYNCHVSTAQVSCPECRTRLPWPELGALHSFLEGRDAERKEALALVHQEREQEKQEEPEQLEVLLPREAEMPRLQVPTAEKSEALLFEVVHPKGTCFRSRPRWSAKVANGQVARGVHGVVAELVEGDTTYLRPEGSKHFLPVKGLSANVKLIHLEPQSKARVIS</sequence>
<dbReference type="GO" id="GO:0061630">
    <property type="term" value="F:ubiquitin protein ligase activity"/>
    <property type="evidence" value="ECO:0007669"/>
    <property type="project" value="InterPro"/>
</dbReference>
<evidence type="ECO:0000256" key="1">
    <source>
        <dbReference type="ARBA" id="ARBA00022723"/>
    </source>
</evidence>